<dbReference type="RefSeq" id="WP_344956992.1">
    <property type="nucleotide sequence ID" value="NZ_BAABCX010000002.1"/>
</dbReference>
<proteinExistence type="predicted"/>
<keyword evidence="2" id="KW-1185">Reference proteome</keyword>
<protein>
    <submittedName>
        <fullName evidence="1">Uncharacterized protein</fullName>
    </submittedName>
</protein>
<comment type="caution">
    <text evidence="1">The sequence shown here is derived from an EMBL/GenBank/DDBJ whole genome shotgun (WGS) entry which is preliminary data.</text>
</comment>
<dbReference type="EMBL" id="BAABCX010000002">
    <property type="protein sequence ID" value="GAA3538319.1"/>
    <property type="molecule type" value="Genomic_DNA"/>
</dbReference>
<evidence type="ECO:0000313" key="1">
    <source>
        <dbReference type="EMBL" id="GAA3538319.1"/>
    </source>
</evidence>
<organism evidence="1 2">
    <name type="scientific">Zobellella aerophila</name>
    <dbReference type="NCBI Taxonomy" id="870480"/>
    <lineage>
        <taxon>Bacteria</taxon>
        <taxon>Pseudomonadati</taxon>
        <taxon>Pseudomonadota</taxon>
        <taxon>Gammaproteobacteria</taxon>
        <taxon>Aeromonadales</taxon>
        <taxon>Aeromonadaceae</taxon>
        <taxon>Zobellella</taxon>
    </lineage>
</organism>
<name>A0ABP6VQS6_9GAMM</name>
<reference evidence="2" key="1">
    <citation type="journal article" date="2019" name="Int. J. Syst. Evol. Microbiol.">
        <title>The Global Catalogue of Microorganisms (GCM) 10K type strain sequencing project: providing services to taxonomists for standard genome sequencing and annotation.</title>
        <authorList>
            <consortium name="The Broad Institute Genomics Platform"/>
            <consortium name="The Broad Institute Genome Sequencing Center for Infectious Disease"/>
            <person name="Wu L."/>
            <person name="Ma J."/>
        </authorList>
    </citation>
    <scope>NUCLEOTIDE SEQUENCE [LARGE SCALE GENOMIC DNA]</scope>
    <source>
        <strain evidence="2">JCM 17110</strain>
    </source>
</reference>
<accession>A0ABP6VQS6</accession>
<sequence length="94" mass="11087">MEYWRNNEDRDAQEVKVEAIVLSRDAEEIALLELLAEKAFDALYDQHKKAIYKLNEQQRSGYEKLRLATAKPQEVPWHLPASINFTRKPTDTLW</sequence>
<gene>
    <name evidence="1" type="ORF">GCM10022394_17450</name>
</gene>
<dbReference type="Proteomes" id="UP001500795">
    <property type="component" value="Unassembled WGS sequence"/>
</dbReference>
<evidence type="ECO:0000313" key="2">
    <source>
        <dbReference type="Proteomes" id="UP001500795"/>
    </source>
</evidence>